<reference evidence="5 6" key="1">
    <citation type="submission" date="2021-08" db="EMBL/GenBank/DDBJ databases">
        <authorList>
            <person name="Zhang D."/>
            <person name="Zhang A."/>
            <person name="Wang L."/>
        </authorList>
    </citation>
    <scope>NUCLEOTIDE SEQUENCE [LARGE SCALE GENOMIC DNA]</scope>
    <source>
        <strain evidence="5 6">WL0086</strain>
    </source>
</reference>
<organism evidence="5 6">
    <name type="scientific">Actomonas aquatica</name>
    <dbReference type="NCBI Taxonomy" id="2866162"/>
    <lineage>
        <taxon>Bacteria</taxon>
        <taxon>Pseudomonadati</taxon>
        <taxon>Verrucomicrobiota</taxon>
        <taxon>Opitutia</taxon>
        <taxon>Opitutales</taxon>
        <taxon>Opitutaceae</taxon>
        <taxon>Actomonas</taxon>
    </lineage>
</organism>
<comment type="similarity">
    <text evidence="3">Belongs to the HAD-like hydrolase superfamily. CbbY/CbbZ/Gph/YieH family.</text>
</comment>
<dbReference type="EMBL" id="CP139781">
    <property type="protein sequence ID" value="WRQ85638.1"/>
    <property type="molecule type" value="Genomic_DNA"/>
</dbReference>
<dbReference type="PANTHER" id="PTHR43434:SF1">
    <property type="entry name" value="PHOSPHOGLYCOLATE PHOSPHATASE"/>
    <property type="match status" value="1"/>
</dbReference>
<dbReference type="InterPro" id="IPR006439">
    <property type="entry name" value="HAD-SF_hydro_IA"/>
</dbReference>
<dbReference type="InterPro" id="IPR023214">
    <property type="entry name" value="HAD_sf"/>
</dbReference>
<dbReference type="NCBIfam" id="TIGR01509">
    <property type="entry name" value="HAD-SF-IA-v3"/>
    <property type="match status" value="1"/>
</dbReference>
<dbReference type="InterPro" id="IPR041492">
    <property type="entry name" value="HAD_2"/>
</dbReference>
<dbReference type="SFLD" id="SFLDG01129">
    <property type="entry name" value="C1.5:_HAD__Beta-PGM__Phosphata"/>
    <property type="match status" value="1"/>
</dbReference>
<dbReference type="InterPro" id="IPR036412">
    <property type="entry name" value="HAD-like_sf"/>
</dbReference>
<dbReference type="PRINTS" id="PR00413">
    <property type="entry name" value="HADHALOGNASE"/>
</dbReference>
<dbReference type="SUPFAM" id="SSF56784">
    <property type="entry name" value="HAD-like"/>
    <property type="match status" value="1"/>
</dbReference>
<reference evidence="5 6" key="2">
    <citation type="submission" date="2023-12" db="EMBL/GenBank/DDBJ databases">
        <title>Description of an unclassified Opitutus bacterium of Verrucomicrobiota.</title>
        <authorList>
            <person name="Zhang D.-F."/>
        </authorList>
    </citation>
    <scope>NUCLEOTIDE SEQUENCE [LARGE SCALE GENOMIC DNA]</scope>
    <source>
        <strain evidence="5 6">WL0086</strain>
    </source>
</reference>
<dbReference type="SFLD" id="SFLDG01135">
    <property type="entry name" value="C1.5.6:_HAD__Beta-PGM__Phospha"/>
    <property type="match status" value="1"/>
</dbReference>
<name>A0ABZ1C306_9BACT</name>
<proteinExistence type="inferred from homology"/>
<dbReference type="InterPro" id="IPR050155">
    <property type="entry name" value="HAD-like_hydrolase_sf"/>
</dbReference>
<comment type="pathway">
    <text evidence="2">Organic acid metabolism; glycolate biosynthesis; glycolate from 2-phosphoglycolate: step 1/1.</text>
</comment>
<dbReference type="Gene3D" id="3.40.50.1000">
    <property type="entry name" value="HAD superfamily/HAD-like"/>
    <property type="match status" value="1"/>
</dbReference>
<gene>
    <name evidence="5" type="ORF">K1X11_012570</name>
</gene>
<comment type="catalytic activity">
    <reaction evidence="1">
        <text>2-phosphoglycolate + H2O = glycolate + phosphate</text>
        <dbReference type="Rhea" id="RHEA:14369"/>
        <dbReference type="ChEBI" id="CHEBI:15377"/>
        <dbReference type="ChEBI" id="CHEBI:29805"/>
        <dbReference type="ChEBI" id="CHEBI:43474"/>
        <dbReference type="ChEBI" id="CHEBI:58033"/>
        <dbReference type="EC" id="3.1.3.18"/>
    </reaction>
</comment>
<dbReference type="InterPro" id="IPR023198">
    <property type="entry name" value="PGP-like_dom2"/>
</dbReference>
<protein>
    <recommendedName>
        <fullName evidence="4">phosphoglycolate phosphatase</fullName>
        <ecNumber evidence="4">3.1.3.18</ecNumber>
    </recommendedName>
</protein>
<evidence type="ECO:0000313" key="5">
    <source>
        <dbReference type="EMBL" id="WRQ85638.1"/>
    </source>
</evidence>
<evidence type="ECO:0000256" key="4">
    <source>
        <dbReference type="ARBA" id="ARBA00013078"/>
    </source>
</evidence>
<accession>A0ABZ1C306</accession>
<evidence type="ECO:0000256" key="2">
    <source>
        <dbReference type="ARBA" id="ARBA00004818"/>
    </source>
</evidence>
<sequence>MRFRTVLFDLDGTLIEHLPAIHRCYCYTLPKLGYPAPTYEQVKRAIGGGLPRAMAHFVPPERVEEALAIYRPHWDETMLEGVELMPGAEALLRALKARGVSCGVFTNKHGPSARKVCEHLGVAKLLDDVVGAGDTEWLKPEPKFAAWALERIGADAATTCLVGDSPFDVQAAARAGMGFVGVTTGTHDQAQLREAGAEVVLDGMPAILELWGLAENV</sequence>
<dbReference type="PANTHER" id="PTHR43434">
    <property type="entry name" value="PHOSPHOGLYCOLATE PHOSPHATASE"/>
    <property type="match status" value="1"/>
</dbReference>
<keyword evidence="6" id="KW-1185">Reference proteome</keyword>
<dbReference type="SFLD" id="SFLDS00003">
    <property type="entry name" value="Haloacid_Dehalogenase"/>
    <property type="match status" value="1"/>
</dbReference>
<dbReference type="Proteomes" id="UP000738431">
    <property type="component" value="Chromosome"/>
</dbReference>
<evidence type="ECO:0000313" key="6">
    <source>
        <dbReference type="Proteomes" id="UP000738431"/>
    </source>
</evidence>
<dbReference type="EC" id="3.1.3.18" evidence="4"/>
<dbReference type="RefSeq" id="WP_221032819.1">
    <property type="nucleotide sequence ID" value="NZ_CP139781.1"/>
</dbReference>
<keyword evidence="5" id="KW-0378">Hydrolase</keyword>
<dbReference type="GO" id="GO:0016787">
    <property type="term" value="F:hydrolase activity"/>
    <property type="evidence" value="ECO:0007669"/>
    <property type="project" value="UniProtKB-KW"/>
</dbReference>
<evidence type="ECO:0000256" key="3">
    <source>
        <dbReference type="ARBA" id="ARBA00006171"/>
    </source>
</evidence>
<dbReference type="Pfam" id="PF13419">
    <property type="entry name" value="HAD_2"/>
    <property type="match status" value="1"/>
</dbReference>
<evidence type="ECO:0000256" key="1">
    <source>
        <dbReference type="ARBA" id="ARBA00000830"/>
    </source>
</evidence>
<dbReference type="Gene3D" id="1.10.150.240">
    <property type="entry name" value="Putative phosphatase, domain 2"/>
    <property type="match status" value="1"/>
</dbReference>